<comment type="subcellular location">
    <subcellularLocation>
        <location evidence="3">Nucleus</location>
    </subcellularLocation>
</comment>
<feature type="domain" description="PNT" evidence="5">
    <location>
        <begin position="317"/>
        <end position="401"/>
    </location>
</feature>
<dbReference type="PROSITE" id="PS00346">
    <property type="entry name" value="ETS_DOMAIN_2"/>
    <property type="match status" value="1"/>
</dbReference>
<dbReference type="PROSITE" id="PS50061">
    <property type="entry name" value="ETS_DOMAIN_3"/>
    <property type="match status" value="1"/>
</dbReference>
<proteinExistence type="inferred from homology"/>
<comment type="similarity">
    <text evidence="1 3">Belongs to the ETS family.</text>
</comment>
<dbReference type="SUPFAM" id="SSF46785">
    <property type="entry name" value="Winged helix' DNA-binding domain"/>
    <property type="match status" value="1"/>
</dbReference>
<feature type="domain" description="ETS" evidence="4">
    <location>
        <begin position="474"/>
        <end position="557"/>
    </location>
</feature>
<evidence type="ECO:0000256" key="2">
    <source>
        <dbReference type="ARBA" id="ARBA00023125"/>
    </source>
</evidence>
<keyword evidence="7" id="KW-1185">Reference proteome</keyword>
<evidence type="ECO:0000256" key="3">
    <source>
        <dbReference type="RuleBase" id="RU004019"/>
    </source>
</evidence>
<dbReference type="PANTHER" id="PTHR11849:SF182">
    <property type="entry name" value="SAM POINTED DOMAIN-CONTAINING ETS TRANSCRIPTION FACTOR"/>
    <property type="match status" value="1"/>
</dbReference>
<keyword evidence="2 3" id="KW-0238">DNA-binding</keyword>
<sequence>MSVLPETIVAKETMQLQNSRISEKSFFPDTLDLDSNYSITNMDSLEQSPLSTKQSSSVTLPEISEFLREETLQGFQYSWQRRENESEQDAKIAPWKGKESQGFQTYFTESATNVPVHLKIIKLETLHDKSTQSHSDGNAWKVKPENTSSDMTWTMTSPIQHYSFDMTQSITSPNSIANNLNETNTCDVTNRPENIFLNSQHFYPPYQLSHVKQETMNNHFFPQPTRQTQTFSFGNTPVEGNFPQTETFEEKNDLDKIDDVIDNPVPLLRPGFDFEAVMWTRPEATEVSLSNDLLEDGDLRAVDSTCMEKIEQEYHREALKDITLACSSKNLNPDPHLWSADDVKKWILWTINQCRLPAFEFSKLLVPGVELCHMTEEDMLSMAPPCGDILHSRLHVWMSAWRATSFQSNHQVFSQLSSNVSGERGNSHALVENGGNVSAVISPRERAGKDTRANANNSENETMATITPNHTSSIHLWEFLKELLLQPQAYGRFIRWINKDRGVFKIEDSSEVARLWGVRKNRPAMNYDKLSRSIRQYYKKGIIKKTTISQRLVYQFVKPITAANRLHVA</sequence>
<dbReference type="InterPro" id="IPR003118">
    <property type="entry name" value="Pointed_dom"/>
</dbReference>
<accession>A0ABP0GA54</accession>
<dbReference type="InterPro" id="IPR036388">
    <property type="entry name" value="WH-like_DNA-bd_sf"/>
</dbReference>
<comment type="caution">
    <text evidence="6">The sequence shown here is derived from an EMBL/GenBank/DDBJ whole genome shotgun (WGS) entry which is preliminary data.</text>
</comment>
<dbReference type="InterPro" id="IPR000418">
    <property type="entry name" value="Ets_dom"/>
</dbReference>
<dbReference type="Pfam" id="PF00178">
    <property type="entry name" value="Ets"/>
    <property type="match status" value="1"/>
</dbReference>
<evidence type="ECO:0008006" key="8">
    <source>
        <dbReference type="Google" id="ProtNLM"/>
    </source>
</evidence>
<dbReference type="Pfam" id="PF02198">
    <property type="entry name" value="SAM_PNT"/>
    <property type="match status" value="1"/>
</dbReference>
<name>A0ABP0GA54_CLALP</name>
<protein>
    <recommendedName>
        <fullName evidence="8">SAM pointed domain-containing Ets transcription factor</fullName>
    </recommendedName>
</protein>
<evidence type="ECO:0000259" key="5">
    <source>
        <dbReference type="PROSITE" id="PS51433"/>
    </source>
</evidence>
<dbReference type="Proteomes" id="UP001642483">
    <property type="component" value="Unassembled WGS sequence"/>
</dbReference>
<dbReference type="InterPro" id="IPR013761">
    <property type="entry name" value="SAM/pointed_sf"/>
</dbReference>
<dbReference type="PRINTS" id="PR00454">
    <property type="entry name" value="ETSDOMAIN"/>
</dbReference>
<gene>
    <name evidence="6" type="ORF">CVLEPA_LOCUS19859</name>
</gene>
<dbReference type="InterPro" id="IPR036390">
    <property type="entry name" value="WH_DNA-bd_sf"/>
</dbReference>
<dbReference type="SUPFAM" id="SSF47769">
    <property type="entry name" value="SAM/Pointed domain"/>
    <property type="match status" value="1"/>
</dbReference>
<evidence type="ECO:0000313" key="6">
    <source>
        <dbReference type="EMBL" id="CAK8687798.1"/>
    </source>
</evidence>
<dbReference type="InterPro" id="IPR046328">
    <property type="entry name" value="ETS_fam"/>
</dbReference>
<dbReference type="EMBL" id="CAWYQH010000106">
    <property type="protein sequence ID" value="CAK8687798.1"/>
    <property type="molecule type" value="Genomic_DNA"/>
</dbReference>
<dbReference type="PROSITE" id="PS00345">
    <property type="entry name" value="ETS_DOMAIN_1"/>
    <property type="match status" value="1"/>
</dbReference>
<evidence type="ECO:0000259" key="4">
    <source>
        <dbReference type="PROSITE" id="PS50061"/>
    </source>
</evidence>
<dbReference type="PROSITE" id="PS51433">
    <property type="entry name" value="PNT"/>
    <property type="match status" value="1"/>
</dbReference>
<keyword evidence="3" id="KW-0539">Nucleus</keyword>
<evidence type="ECO:0000313" key="7">
    <source>
        <dbReference type="Proteomes" id="UP001642483"/>
    </source>
</evidence>
<reference evidence="6 7" key="1">
    <citation type="submission" date="2024-02" db="EMBL/GenBank/DDBJ databases">
        <authorList>
            <person name="Daric V."/>
            <person name="Darras S."/>
        </authorList>
    </citation>
    <scope>NUCLEOTIDE SEQUENCE [LARGE SCALE GENOMIC DNA]</scope>
</reference>
<dbReference type="SMART" id="SM00251">
    <property type="entry name" value="SAM_PNT"/>
    <property type="match status" value="1"/>
</dbReference>
<dbReference type="Gene3D" id="1.10.10.10">
    <property type="entry name" value="Winged helix-like DNA-binding domain superfamily/Winged helix DNA-binding domain"/>
    <property type="match status" value="1"/>
</dbReference>
<dbReference type="SMART" id="SM00413">
    <property type="entry name" value="ETS"/>
    <property type="match status" value="1"/>
</dbReference>
<evidence type="ECO:0000256" key="1">
    <source>
        <dbReference type="ARBA" id="ARBA00005562"/>
    </source>
</evidence>
<organism evidence="6 7">
    <name type="scientific">Clavelina lepadiformis</name>
    <name type="common">Light-bulb sea squirt</name>
    <name type="synonym">Ascidia lepadiformis</name>
    <dbReference type="NCBI Taxonomy" id="159417"/>
    <lineage>
        <taxon>Eukaryota</taxon>
        <taxon>Metazoa</taxon>
        <taxon>Chordata</taxon>
        <taxon>Tunicata</taxon>
        <taxon>Ascidiacea</taxon>
        <taxon>Aplousobranchia</taxon>
        <taxon>Clavelinidae</taxon>
        <taxon>Clavelina</taxon>
    </lineage>
</organism>
<dbReference type="PANTHER" id="PTHR11849">
    <property type="entry name" value="ETS"/>
    <property type="match status" value="1"/>
</dbReference>
<dbReference type="Gene3D" id="1.10.150.50">
    <property type="entry name" value="Transcription Factor, Ets-1"/>
    <property type="match status" value="1"/>
</dbReference>